<dbReference type="OrthoDB" id="3028573at2759"/>
<evidence type="ECO:0000313" key="3">
    <source>
        <dbReference type="Proteomes" id="UP000284842"/>
    </source>
</evidence>
<reference evidence="2 3" key="1">
    <citation type="journal article" date="2018" name="Evol. Lett.">
        <title>Horizontal gene cluster transfer increased hallucinogenic mushroom diversity.</title>
        <authorList>
            <person name="Reynolds H.T."/>
            <person name="Vijayakumar V."/>
            <person name="Gluck-Thaler E."/>
            <person name="Korotkin H.B."/>
            <person name="Matheny P.B."/>
            <person name="Slot J.C."/>
        </authorList>
    </citation>
    <scope>NUCLEOTIDE SEQUENCE [LARGE SCALE GENOMIC DNA]</scope>
    <source>
        <strain evidence="2 3">2629</strain>
    </source>
</reference>
<evidence type="ECO:0000256" key="1">
    <source>
        <dbReference type="SAM" id="MobiDB-lite"/>
    </source>
</evidence>
<dbReference type="InParanoid" id="A0A409YPU5"/>
<accession>A0A409YPU5</accession>
<comment type="caution">
    <text evidence="2">The sequence shown here is derived from an EMBL/GenBank/DDBJ whole genome shotgun (WGS) entry which is preliminary data.</text>
</comment>
<evidence type="ECO:0000313" key="2">
    <source>
        <dbReference type="EMBL" id="PPR05026.1"/>
    </source>
</evidence>
<dbReference type="EMBL" id="NHTK01000862">
    <property type="protein sequence ID" value="PPR05026.1"/>
    <property type="molecule type" value="Genomic_DNA"/>
</dbReference>
<sequence>MCQHFSWMEPQETQPLPSSRRSDVETSSQASFPAAHLIAFPFHSQPPLPAPSAPDFATFPSQRGRKLASDALVKERCVAGGSCYARQTKACSKRMCRRCCMKFPGVCKYSNHNADGAPPMTTSSNPAHRPRPIPVIPLRFPTADTAAGSSLAANTYPQSSPLVEDAPNNPFLFKKPVSAALLEDNRLRHAKRSAVSEQTASKLANQRRLTHAVSVKLFLNDEEEPSIIPLQDIQTWPTLNLSEFPGIAYLFGVSNLDNLQVYSKKHKAWTPTLNFALGELKTDQVIMVRLKGNRTSELSNDTPAPSPLPYYPSPLPSPSKTPSKRRAESPPPLTPPHAKISRLASVSESDVIVIPDDCSDDLLRAPDVDIISPVPKGLVWPRGLYVQDMARGFALIKLLGRPDGGRHSTERLEDRFRSVFPNAVWNSSTYHLNRKFWESLPLDEQKAAAKLPLGKEDSLWTNWRRTHPSWKYLIVLLAFGLANPTCI</sequence>
<gene>
    <name evidence="2" type="ORF">CVT24_010220</name>
</gene>
<feature type="region of interest" description="Disordered" evidence="1">
    <location>
        <begin position="295"/>
        <end position="338"/>
    </location>
</feature>
<dbReference type="Proteomes" id="UP000284842">
    <property type="component" value="Unassembled WGS sequence"/>
</dbReference>
<dbReference type="AlphaFoldDB" id="A0A409YPU5"/>
<feature type="compositionally biased region" description="Polar residues" evidence="1">
    <location>
        <begin position="11"/>
        <end position="28"/>
    </location>
</feature>
<feature type="region of interest" description="Disordered" evidence="1">
    <location>
        <begin position="1"/>
        <end position="28"/>
    </location>
</feature>
<keyword evidence="3" id="KW-1185">Reference proteome</keyword>
<organism evidence="2 3">
    <name type="scientific">Panaeolus cyanescens</name>
    <dbReference type="NCBI Taxonomy" id="181874"/>
    <lineage>
        <taxon>Eukaryota</taxon>
        <taxon>Fungi</taxon>
        <taxon>Dikarya</taxon>
        <taxon>Basidiomycota</taxon>
        <taxon>Agaricomycotina</taxon>
        <taxon>Agaricomycetes</taxon>
        <taxon>Agaricomycetidae</taxon>
        <taxon>Agaricales</taxon>
        <taxon>Agaricineae</taxon>
        <taxon>Galeropsidaceae</taxon>
        <taxon>Panaeolus</taxon>
    </lineage>
</organism>
<feature type="compositionally biased region" description="Pro residues" evidence="1">
    <location>
        <begin position="304"/>
        <end position="319"/>
    </location>
</feature>
<proteinExistence type="predicted"/>
<name>A0A409YPU5_9AGAR</name>
<protein>
    <submittedName>
        <fullName evidence="2">Uncharacterized protein</fullName>
    </submittedName>
</protein>